<name>H6L776_SAPGL</name>
<gene>
    <name evidence="2" type="ordered locus">SGRA_3952</name>
</gene>
<organism evidence="2 3">
    <name type="scientific">Saprospira grandis (strain Lewin)</name>
    <dbReference type="NCBI Taxonomy" id="984262"/>
    <lineage>
        <taxon>Bacteria</taxon>
        <taxon>Pseudomonadati</taxon>
        <taxon>Bacteroidota</taxon>
        <taxon>Saprospiria</taxon>
        <taxon>Saprospirales</taxon>
        <taxon>Saprospiraceae</taxon>
        <taxon>Saprospira</taxon>
    </lineage>
</organism>
<keyword evidence="1" id="KW-0472">Membrane</keyword>
<accession>H6L776</accession>
<dbReference type="STRING" id="984262.SGRA_3952"/>
<proteinExistence type="predicted"/>
<dbReference type="HOGENOM" id="CLU_2208228_0_0_10"/>
<dbReference type="EMBL" id="CP002831">
    <property type="protein sequence ID" value="AFC26667.1"/>
    <property type="molecule type" value="Genomic_DNA"/>
</dbReference>
<dbReference type="KEGG" id="sgn:SGRA_3952"/>
<protein>
    <submittedName>
        <fullName evidence="2">Uncharacterized protein</fullName>
    </submittedName>
</protein>
<keyword evidence="3" id="KW-1185">Reference proteome</keyword>
<sequence length="107" mass="12881">MISNSVVVKKIMKKFFIFIVLGCFLYFLYLIFYFTFFGPFWKEATGFRAFMNFLFRFPVNWSELGEISIFFLFLHVAFYGTLTGGVIWLFFQKYFFRTKSSSHATRK</sequence>
<evidence type="ECO:0000313" key="3">
    <source>
        <dbReference type="Proteomes" id="UP000007519"/>
    </source>
</evidence>
<keyword evidence="1" id="KW-1133">Transmembrane helix</keyword>
<evidence type="ECO:0000256" key="1">
    <source>
        <dbReference type="SAM" id="Phobius"/>
    </source>
</evidence>
<reference evidence="2 3" key="1">
    <citation type="journal article" date="2012" name="Stand. Genomic Sci.">
        <title>Complete genome sequencing and analysis of Saprospira grandis str. Lewin, a predatory marine bacterium.</title>
        <authorList>
            <person name="Saw J.H."/>
            <person name="Yuryev A."/>
            <person name="Kanbe M."/>
            <person name="Hou S."/>
            <person name="Young A.G."/>
            <person name="Aizawa S."/>
            <person name="Alam M."/>
        </authorList>
    </citation>
    <scope>NUCLEOTIDE SEQUENCE [LARGE SCALE GENOMIC DNA]</scope>
    <source>
        <strain evidence="2 3">Lewin</strain>
    </source>
</reference>
<keyword evidence="1" id="KW-0812">Transmembrane</keyword>
<dbReference type="AlphaFoldDB" id="H6L776"/>
<dbReference type="Proteomes" id="UP000007519">
    <property type="component" value="Chromosome"/>
</dbReference>
<feature type="transmembrane region" description="Helical" evidence="1">
    <location>
        <begin position="15"/>
        <end position="41"/>
    </location>
</feature>
<feature type="transmembrane region" description="Helical" evidence="1">
    <location>
        <begin position="67"/>
        <end position="91"/>
    </location>
</feature>
<evidence type="ECO:0000313" key="2">
    <source>
        <dbReference type="EMBL" id="AFC26667.1"/>
    </source>
</evidence>